<dbReference type="InterPro" id="IPR043504">
    <property type="entry name" value="Peptidase_S1_PA_chymotrypsin"/>
</dbReference>
<accession>E2AY08</accession>
<dbReference type="PRINTS" id="PR00722">
    <property type="entry name" value="CHYMOTRYPSIN"/>
</dbReference>
<dbReference type="FunCoup" id="E2AY08">
    <property type="interactions" value="18"/>
</dbReference>
<dbReference type="OMA" id="IHYCAGS"/>
<organism evidence="11">
    <name type="scientific">Camponotus floridanus</name>
    <name type="common">Florida carpenter ant</name>
    <dbReference type="NCBI Taxonomy" id="104421"/>
    <lineage>
        <taxon>Eukaryota</taxon>
        <taxon>Metazoa</taxon>
        <taxon>Ecdysozoa</taxon>
        <taxon>Arthropoda</taxon>
        <taxon>Hexapoda</taxon>
        <taxon>Insecta</taxon>
        <taxon>Pterygota</taxon>
        <taxon>Neoptera</taxon>
        <taxon>Endopterygota</taxon>
        <taxon>Hymenoptera</taxon>
        <taxon>Apocrita</taxon>
        <taxon>Aculeata</taxon>
        <taxon>Formicoidea</taxon>
        <taxon>Formicidae</taxon>
        <taxon>Formicinae</taxon>
        <taxon>Camponotus</taxon>
    </lineage>
</organism>
<keyword evidence="11" id="KW-1185">Reference proteome</keyword>
<dbReference type="GO" id="GO:0005615">
    <property type="term" value="C:extracellular space"/>
    <property type="evidence" value="ECO:0007669"/>
    <property type="project" value="TreeGrafter"/>
</dbReference>
<evidence type="ECO:0000256" key="4">
    <source>
        <dbReference type="ARBA" id="ARBA00022801"/>
    </source>
</evidence>
<dbReference type="InterPro" id="IPR009003">
    <property type="entry name" value="Peptidase_S1_PA"/>
</dbReference>
<proteinExistence type="predicted"/>
<dbReference type="SMART" id="SM00020">
    <property type="entry name" value="Tryp_SPc"/>
    <property type="match status" value="1"/>
</dbReference>
<name>E2AY08_CAMFO</name>
<dbReference type="OrthoDB" id="10061449at2759"/>
<dbReference type="InterPro" id="IPR001314">
    <property type="entry name" value="Peptidase_S1A"/>
</dbReference>
<dbReference type="PROSITE" id="PS50240">
    <property type="entry name" value="TRYPSIN_DOM"/>
    <property type="match status" value="1"/>
</dbReference>
<evidence type="ECO:0000313" key="11">
    <source>
        <dbReference type="Proteomes" id="UP000000311"/>
    </source>
</evidence>
<keyword evidence="2" id="KW-0964">Secreted</keyword>
<evidence type="ECO:0000256" key="8">
    <source>
        <dbReference type="RuleBase" id="RU363034"/>
    </source>
</evidence>
<dbReference type="AlphaFoldDB" id="E2AY08"/>
<feature type="domain" description="Peptidase S1" evidence="9">
    <location>
        <begin position="54"/>
        <end position="287"/>
    </location>
</feature>
<evidence type="ECO:0000256" key="5">
    <source>
        <dbReference type="ARBA" id="ARBA00022825"/>
    </source>
</evidence>
<evidence type="ECO:0000313" key="10">
    <source>
        <dbReference type="EMBL" id="EFN61711.1"/>
    </source>
</evidence>
<dbReference type="InterPro" id="IPR018114">
    <property type="entry name" value="TRYPSIN_HIS"/>
</dbReference>
<dbReference type="MEROPS" id="S01.B64"/>
<comment type="subcellular location">
    <subcellularLocation>
        <location evidence="1">Secreted</location>
        <location evidence="1">Extracellular space</location>
    </subcellularLocation>
</comment>
<dbReference type="CDD" id="cd00190">
    <property type="entry name" value="Tryp_SPc"/>
    <property type="match status" value="1"/>
</dbReference>
<dbReference type="InterPro" id="IPR001254">
    <property type="entry name" value="Trypsin_dom"/>
</dbReference>
<dbReference type="Gene3D" id="2.40.10.10">
    <property type="entry name" value="Trypsin-like serine proteases"/>
    <property type="match status" value="1"/>
</dbReference>
<dbReference type="Pfam" id="PF00089">
    <property type="entry name" value="Trypsin"/>
    <property type="match status" value="1"/>
</dbReference>
<gene>
    <name evidence="10" type="ORF">EAG_12716</name>
</gene>
<dbReference type="PROSITE" id="PS00135">
    <property type="entry name" value="TRYPSIN_SER"/>
    <property type="match status" value="1"/>
</dbReference>
<dbReference type="FunFam" id="2.40.10.10:FF:000047">
    <property type="entry name" value="Trypsin eta"/>
    <property type="match status" value="1"/>
</dbReference>
<keyword evidence="5 8" id="KW-0720">Serine protease</keyword>
<evidence type="ECO:0000259" key="9">
    <source>
        <dbReference type="PROSITE" id="PS50240"/>
    </source>
</evidence>
<dbReference type="EC" id="3.4.21.1" evidence="7"/>
<keyword evidence="3 8" id="KW-0645">Protease</keyword>
<dbReference type="InParanoid" id="E2AY08"/>
<dbReference type="InterPro" id="IPR033116">
    <property type="entry name" value="TRYPSIN_SER"/>
</dbReference>
<sequence>MSIKCSQFTGLASIDKMFPKAIVFFAFLTVAFASPAVFQRPHVGFRIPPISPQIVGGSEAPKHYYPFTASLQQYDSHFCAASILNNQWVVTAAHCVQAASSFTVKAGKHNIQDTEDTEQIAQVAQTFVHEQYQGNVGPYDIGLIKLQTPLVFTKEVQPIALPEPGSIPTGDAILIGWGSTSESWIPNMPNELQHIDLHYLDLQTCHDNVERLTGSSPVHETNVCTGPTTGGISACSGDSGGPLISNEQKPVLTGIVSWGIIPCGTPGAPSVYTGVSNYNAWIQEIMDKN</sequence>
<dbReference type="GO" id="GO:0004252">
    <property type="term" value="F:serine-type endopeptidase activity"/>
    <property type="evidence" value="ECO:0007669"/>
    <property type="project" value="UniProtKB-EC"/>
</dbReference>
<protein>
    <recommendedName>
        <fullName evidence="7">chymotrypsin</fullName>
        <ecNumber evidence="7">3.4.21.1</ecNumber>
    </recommendedName>
</protein>
<keyword evidence="4 8" id="KW-0378">Hydrolase</keyword>
<reference evidence="10 11" key="1">
    <citation type="journal article" date="2010" name="Science">
        <title>Genomic comparison of the ants Camponotus floridanus and Harpegnathos saltator.</title>
        <authorList>
            <person name="Bonasio R."/>
            <person name="Zhang G."/>
            <person name="Ye C."/>
            <person name="Mutti N.S."/>
            <person name="Fang X."/>
            <person name="Qin N."/>
            <person name="Donahue G."/>
            <person name="Yang P."/>
            <person name="Li Q."/>
            <person name="Li C."/>
            <person name="Zhang P."/>
            <person name="Huang Z."/>
            <person name="Berger S.L."/>
            <person name="Reinberg D."/>
            <person name="Wang J."/>
            <person name="Liebig J."/>
        </authorList>
    </citation>
    <scope>NUCLEOTIDE SEQUENCE [LARGE SCALE GENOMIC DNA]</scope>
    <source>
        <strain evidence="11">C129</strain>
    </source>
</reference>
<dbReference type="InterPro" id="IPR050127">
    <property type="entry name" value="Serine_Proteases_S1"/>
</dbReference>
<keyword evidence="6" id="KW-1015">Disulfide bond</keyword>
<dbReference type="EMBL" id="GL443740">
    <property type="protein sequence ID" value="EFN61711.1"/>
    <property type="molecule type" value="Genomic_DNA"/>
</dbReference>
<dbReference type="SUPFAM" id="SSF50494">
    <property type="entry name" value="Trypsin-like serine proteases"/>
    <property type="match status" value="1"/>
</dbReference>
<dbReference type="PANTHER" id="PTHR24264:SF65">
    <property type="entry name" value="SRCR DOMAIN-CONTAINING PROTEIN"/>
    <property type="match status" value="1"/>
</dbReference>
<evidence type="ECO:0000256" key="7">
    <source>
        <dbReference type="ARBA" id="ARBA00044036"/>
    </source>
</evidence>
<dbReference type="STRING" id="104421.E2AY08"/>
<evidence type="ECO:0000256" key="6">
    <source>
        <dbReference type="ARBA" id="ARBA00023157"/>
    </source>
</evidence>
<dbReference type="GO" id="GO:0016485">
    <property type="term" value="P:protein processing"/>
    <property type="evidence" value="ECO:0007669"/>
    <property type="project" value="UniProtKB-ARBA"/>
</dbReference>
<evidence type="ECO:0000256" key="3">
    <source>
        <dbReference type="ARBA" id="ARBA00022670"/>
    </source>
</evidence>
<dbReference type="Proteomes" id="UP000000311">
    <property type="component" value="Unassembled WGS sequence"/>
</dbReference>
<evidence type="ECO:0000256" key="2">
    <source>
        <dbReference type="ARBA" id="ARBA00022525"/>
    </source>
</evidence>
<dbReference type="PROSITE" id="PS00134">
    <property type="entry name" value="TRYPSIN_HIS"/>
    <property type="match status" value="1"/>
</dbReference>
<evidence type="ECO:0000256" key="1">
    <source>
        <dbReference type="ARBA" id="ARBA00004239"/>
    </source>
</evidence>
<dbReference type="PANTHER" id="PTHR24264">
    <property type="entry name" value="TRYPSIN-RELATED"/>
    <property type="match status" value="1"/>
</dbReference>